<accession>A0A9W9BY64</accession>
<sequence>MAILALARLSLDLSTLPDGHFDPIPIMGFLRRHSLFDWHLLQPSPHNLVGDPLGVLSTMIDLFEEVDKAAKAIGECWAAGIEIFLDPYTQPEPAVLSEPELVRIACGLWMIQIYYQMRVQFAPYQPEIFRSFPEAFFSELSQWQVEQGRCIDHFIRAYCYDWSGSIHCLANLGPSSLQRLARSNYFRRSQILFEDKNAANKIPHFSKAASSVQNYQDHDTSGWHTPEDSACELRISAVANQLKNYVWKLYEAQVQRSSTYPDPGYERQMFWNLGFLFWDRERGVSTDDSGSNESSPSSTLYARLLHKVGPNPNRYVYLGNLLPERLANIEYTRSQQIIDWTRCTEQCTVEEWLQWKSALRRYEEGKEPLPDQYITFGAVCSRCSGDGHWSSRCDPASWSGESDSGE</sequence>
<dbReference type="AlphaFoldDB" id="A0A9W9BY64"/>
<name>A0A9W9BY64_9PLEO</name>
<comment type="caution">
    <text evidence="1">The sequence shown here is derived from an EMBL/GenBank/DDBJ whole genome shotgun (WGS) entry which is preliminary data.</text>
</comment>
<gene>
    <name evidence="1" type="ORF">N0V87_006286</name>
</gene>
<keyword evidence="2" id="KW-1185">Reference proteome</keyword>
<dbReference type="OrthoDB" id="3763553at2759"/>
<proteinExistence type="predicted"/>
<dbReference type="EMBL" id="JAPEUV010000064">
    <property type="protein sequence ID" value="KAJ4335245.1"/>
    <property type="molecule type" value="Genomic_DNA"/>
</dbReference>
<evidence type="ECO:0000313" key="2">
    <source>
        <dbReference type="Proteomes" id="UP001140562"/>
    </source>
</evidence>
<evidence type="ECO:0000313" key="1">
    <source>
        <dbReference type="EMBL" id="KAJ4335245.1"/>
    </source>
</evidence>
<organism evidence="1 2">
    <name type="scientific">Didymella glomerata</name>
    <dbReference type="NCBI Taxonomy" id="749621"/>
    <lineage>
        <taxon>Eukaryota</taxon>
        <taxon>Fungi</taxon>
        <taxon>Dikarya</taxon>
        <taxon>Ascomycota</taxon>
        <taxon>Pezizomycotina</taxon>
        <taxon>Dothideomycetes</taxon>
        <taxon>Pleosporomycetidae</taxon>
        <taxon>Pleosporales</taxon>
        <taxon>Pleosporineae</taxon>
        <taxon>Didymellaceae</taxon>
        <taxon>Didymella</taxon>
    </lineage>
</organism>
<dbReference type="Proteomes" id="UP001140562">
    <property type="component" value="Unassembled WGS sequence"/>
</dbReference>
<protein>
    <submittedName>
        <fullName evidence="1">Uncharacterized protein</fullName>
    </submittedName>
</protein>
<reference evidence="1" key="1">
    <citation type="submission" date="2022-10" db="EMBL/GenBank/DDBJ databases">
        <title>Tapping the CABI collections for fungal endophytes: first genome assemblies for Collariella, Neodidymelliopsis, Ascochyta clinopodiicola, Didymella pomorum, Didymosphaeria variabile, Neocosmospora piperis and Neocucurbitaria cava.</title>
        <authorList>
            <person name="Hill R."/>
        </authorList>
    </citation>
    <scope>NUCLEOTIDE SEQUENCE</scope>
    <source>
        <strain evidence="1">IMI 360193</strain>
    </source>
</reference>